<dbReference type="EMBL" id="JABBWM010000063">
    <property type="protein sequence ID" value="KAG2097956.1"/>
    <property type="molecule type" value="Genomic_DNA"/>
</dbReference>
<accession>A0A9P7F068</accession>
<comment type="caution">
    <text evidence="1">The sequence shown here is derived from an EMBL/GenBank/DDBJ whole genome shotgun (WGS) entry which is preliminary data.</text>
</comment>
<sequence>MQALTSHAVNTSWREKCAKAKTETLHKRVQEAEAECCRQTAKADASVMRISTLEKPARVPGQKVRAVENAVNKLVVSCTISEPTLKLKEGGVITDAARDMVRDLVAIHNLPVLSVNGAIATMSSVIGVDLEGTIRITLSSDRTTHKNINYQSHHLMYSSPDGEVNHTSETQLQGWKDTADEMYAAYNECMDHSQDPQEFAVKSKGMLTDHAEDQKKLVWLFMEWKRMCEREVRGKRALVSLPTDDITCIIDRMMECIIAAAGGVNGWDALSLDEQHRHTKAAHQQLHVHVGEQHFAALTDAEKEAVDFFVWAGCCMHKELNAVKGGNARMTAWWVKNGIEGPILLMNKDNAATAASGGNTAAVSHAVQVSGRGAVKALNLTGGVFRHKDDKKGQQDAFRYYMEDQLGYFSTWPDTSNTHYQSNCDEMTAFSTWGNCIGHPSLREFSNILDLRPLHDNLIIHVKKLIVNIDLTATLDRKPFERPEAFYVVHRMAQDTKTYPHL</sequence>
<gene>
    <name evidence="1" type="ORF">F5147DRAFT_747409</name>
</gene>
<protein>
    <submittedName>
        <fullName evidence="1">Uncharacterized protein</fullName>
    </submittedName>
</protein>
<keyword evidence="2" id="KW-1185">Reference proteome</keyword>
<dbReference type="Proteomes" id="UP000823399">
    <property type="component" value="Unassembled WGS sequence"/>
</dbReference>
<evidence type="ECO:0000313" key="1">
    <source>
        <dbReference type="EMBL" id="KAG2097956.1"/>
    </source>
</evidence>
<organism evidence="1 2">
    <name type="scientific">Suillus discolor</name>
    <dbReference type="NCBI Taxonomy" id="1912936"/>
    <lineage>
        <taxon>Eukaryota</taxon>
        <taxon>Fungi</taxon>
        <taxon>Dikarya</taxon>
        <taxon>Basidiomycota</taxon>
        <taxon>Agaricomycotina</taxon>
        <taxon>Agaricomycetes</taxon>
        <taxon>Agaricomycetidae</taxon>
        <taxon>Boletales</taxon>
        <taxon>Suillineae</taxon>
        <taxon>Suillaceae</taxon>
        <taxon>Suillus</taxon>
    </lineage>
</organism>
<proteinExistence type="predicted"/>
<dbReference type="RefSeq" id="XP_041288714.1">
    <property type="nucleotide sequence ID" value="XM_041439945.1"/>
</dbReference>
<name>A0A9P7F068_9AGAM</name>
<evidence type="ECO:0000313" key="2">
    <source>
        <dbReference type="Proteomes" id="UP000823399"/>
    </source>
</evidence>
<dbReference type="OrthoDB" id="3052721at2759"/>
<dbReference type="AlphaFoldDB" id="A0A9P7F068"/>
<dbReference type="GeneID" id="64702204"/>
<reference evidence="1" key="1">
    <citation type="journal article" date="2020" name="New Phytol.">
        <title>Comparative genomics reveals dynamic genome evolution in host specialist ectomycorrhizal fungi.</title>
        <authorList>
            <person name="Lofgren L.A."/>
            <person name="Nguyen N.H."/>
            <person name="Vilgalys R."/>
            <person name="Ruytinx J."/>
            <person name="Liao H.L."/>
            <person name="Branco S."/>
            <person name="Kuo A."/>
            <person name="LaButti K."/>
            <person name="Lipzen A."/>
            <person name="Andreopoulos W."/>
            <person name="Pangilinan J."/>
            <person name="Riley R."/>
            <person name="Hundley H."/>
            <person name="Na H."/>
            <person name="Barry K."/>
            <person name="Grigoriev I.V."/>
            <person name="Stajich J.E."/>
            <person name="Kennedy P.G."/>
        </authorList>
    </citation>
    <scope>NUCLEOTIDE SEQUENCE</scope>
    <source>
        <strain evidence="1">FC423</strain>
    </source>
</reference>